<organism evidence="2 3">
    <name type="scientific">Mycobacterium riyadhense</name>
    <dbReference type="NCBI Taxonomy" id="486698"/>
    <lineage>
        <taxon>Bacteria</taxon>
        <taxon>Bacillati</taxon>
        <taxon>Actinomycetota</taxon>
        <taxon>Actinomycetes</taxon>
        <taxon>Mycobacteriales</taxon>
        <taxon>Mycobacteriaceae</taxon>
        <taxon>Mycobacterium</taxon>
    </lineage>
</organism>
<sequence>MRIQRSIDVNASAADAWVLLADGFGDIGTWTTTVDRSHLVGRQVEVGAQRHCQVSSGPFSGDEVVERVIAFDPGKMTYSYEAVRGLPSFLTSARNTLSVTPLVGNRCRIHANGFIVLPWWLVPLGPIVSLALGFVIRKFFRDLQHRLEHGVPRPEVAARGQ</sequence>
<evidence type="ECO:0008006" key="4">
    <source>
        <dbReference type="Google" id="ProtNLM"/>
    </source>
</evidence>
<dbReference type="Pfam" id="PF10604">
    <property type="entry name" value="Polyketide_cyc2"/>
    <property type="match status" value="1"/>
</dbReference>
<keyword evidence="3" id="KW-1185">Reference proteome</keyword>
<dbReference type="GeneID" id="93492976"/>
<dbReference type="EMBL" id="LQPQ01000114">
    <property type="protein sequence ID" value="ORW75285.1"/>
    <property type="molecule type" value="Genomic_DNA"/>
</dbReference>
<dbReference type="CDD" id="cd07821">
    <property type="entry name" value="PYR_PYL_RCAR_like"/>
    <property type="match status" value="1"/>
</dbReference>
<gene>
    <name evidence="2" type="ORF">AWC22_22945</name>
</gene>
<keyword evidence="1" id="KW-0812">Transmembrane</keyword>
<proteinExistence type="predicted"/>
<dbReference type="OrthoDB" id="4459407at2"/>
<dbReference type="InterPro" id="IPR019587">
    <property type="entry name" value="Polyketide_cyclase/dehydratase"/>
</dbReference>
<name>A0A1X2CGZ4_9MYCO</name>
<evidence type="ECO:0000313" key="2">
    <source>
        <dbReference type="EMBL" id="ORW75285.1"/>
    </source>
</evidence>
<dbReference type="InterPro" id="IPR023393">
    <property type="entry name" value="START-like_dom_sf"/>
</dbReference>
<dbReference type="RefSeq" id="WP_085251296.1">
    <property type="nucleotide sequence ID" value="NZ_CAJMWJ010000001.1"/>
</dbReference>
<dbReference type="Proteomes" id="UP000193087">
    <property type="component" value="Unassembled WGS sequence"/>
</dbReference>
<dbReference type="STRING" id="486698.AWC22_22945"/>
<dbReference type="AlphaFoldDB" id="A0A1X2CGZ4"/>
<dbReference type="SUPFAM" id="SSF55961">
    <property type="entry name" value="Bet v1-like"/>
    <property type="match status" value="1"/>
</dbReference>
<reference evidence="2 3" key="1">
    <citation type="submission" date="2016-01" db="EMBL/GenBank/DDBJ databases">
        <title>The new phylogeny of the genus Mycobacterium.</title>
        <authorList>
            <person name="Tarcisio F."/>
            <person name="Conor M."/>
            <person name="Antonella G."/>
            <person name="Elisabetta G."/>
            <person name="Giulia F.S."/>
            <person name="Sara T."/>
            <person name="Anna F."/>
            <person name="Clotilde B."/>
            <person name="Roberto B."/>
            <person name="Veronica D.S."/>
            <person name="Fabio R."/>
            <person name="Monica P."/>
            <person name="Olivier J."/>
            <person name="Enrico T."/>
            <person name="Nicola S."/>
        </authorList>
    </citation>
    <scope>NUCLEOTIDE SEQUENCE [LARGE SCALE GENOMIC DNA]</scope>
    <source>
        <strain evidence="2 3">DSM 45176</strain>
    </source>
</reference>
<accession>A0A1X2CGZ4</accession>
<keyword evidence="1" id="KW-0472">Membrane</keyword>
<keyword evidence="1" id="KW-1133">Transmembrane helix</keyword>
<feature type="transmembrane region" description="Helical" evidence="1">
    <location>
        <begin position="117"/>
        <end position="136"/>
    </location>
</feature>
<comment type="caution">
    <text evidence="2">The sequence shown here is derived from an EMBL/GenBank/DDBJ whole genome shotgun (WGS) entry which is preliminary data.</text>
</comment>
<protein>
    <recommendedName>
        <fullName evidence="4">Polyketide cyclase / dehydrase and lipid transport</fullName>
    </recommendedName>
</protein>
<dbReference type="Gene3D" id="3.30.530.20">
    <property type="match status" value="1"/>
</dbReference>
<evidence type="ECO:0000313" key="3">
    <source>
        <dbReference type="Proteomes" id="UP000193087"/>
    </source>
</evidence>
<evidence type="ECO:0000256" key="1">
    <source>
        <dbReference type="SAM" id="Phobius"/>
    </source>
</evidence>